<feature type="region of interest" description="Disordered" evidence="4">
    <location>
        <begin position="247"/>
        <end position="281"/>
    </location>
</feature>
<evidence type="ECO:0000256" key="1">
    <source>
        <dbReference type="ARBA" id="ARBA00023015"/>
    </source>
</evidence>
<feature type="domain" description="HTH araC/xylS-type" evidence="5">
    <location>
        <begin position="163"/>
        <end position="260"/>
    </location>
</feature>
<feature type="domain" description="HTH araC/xylS-type" evidence="5">
    <location>
        <begin position="432"/>
        <end position="532"/>
    </location>
</feature>
<evidence type="ECO:0000259" key="5">
    <source>
        <dbReference type="PROSITE" id="PS01124"/>
    </source>
</evidence>
<evidence type="ECO:0000256" key="3">
    <source>
        <dbReference type="ARBA" id="ARBA00023163"/>
    </source>
</evidence>
<keyword evidence="1" id="KW-0805">Transcription regulation</keyword>
<sequence length="581" mass="63782">MPESVHPNHTMVWVKAGSASVVAGGAKLTCAASTGTGSRQIGDESDGAQHNPSRVDGTGGDVHNTTSAVLIPSGTKFSITTTPGALVFPIEFDDSIELTELRTVEMVAEQADYLIYLFAQTVGYLPPRSEQSRRFFAELVEASQPITAPFATLPKMPISAELRQVTQAVRAELQVNNPVNHYAAQAGVSVRTLQRRFLEETGHTFSQWRRAARLVEAKKLVDRGKPLEWTAHRVGYSETSTLVRAFKEQSGPSSTAHGSDARADQNASPTIPATTAGGHAETRHIVANQKTGTQAAIESMDFSTWPRINAGHVTIWMYRGCATVEAGGHPIELRQGELFILPGGVHNRVLAQPGAIVLPVGYLRSNEVSIDPQRNRPITAAELSEEDLLHRFVSTYSRLAPTGHDPHHMIHRVIAQLKIADTQRESTHWLREQVLEIITQIARTPEDRKSLDEWAHTLGVPAELMRTSFREITGMTFQRWRSLQKMTIARELIARGQPISSVSRQLGYAHLPAFTRAFVKVHGCPPQEIVSSSVARVTWPFVRDGARGNGVGQSGADAIPRLGSLPERSPRPRVPRSQHHR</sequence>
<dbReference type="EMBL" id="JBHUOP010000003">
    <property type="protein sequence ID" value="MFD2840450.1"/>
    <property type="molecule type" value="Genomic_DNA"/>
</dbReference>
<dbReference type="PANTHER" id="PTHR11019:SF199">
    <property type="entry name" value="HTH-TYPE TRANSCRIPTIONAL REGULATOR NIMR"/>
    <property type="match status" value="1"/>
</dbReference>
<dbReference type="SUPFAM" id="SSF46689">
    <property type="entry name" value="Homeodomain-like"/>
    <property type="match status" value="2"/>
</dbReference>
<dbReference type="Gene3D" id="1.10.10.60">
    <property type="entry name" value="Homeodomain-like"/>
    <property type="match status" value="2"/>
</dbReference>
<keyword evidence="3" id="KW-0804">Transcription</keyword>
<dbReference type="Proteomes" id="UP001597391">
    <property type="component" value="Unassembled WGS sequence"/>
</dbReference>
<reference evidence="7" key="1">
    <citation type="journal article" date="2019" name="Int. J. Syst. Evol. Microbiol.">
        <title>The Global Catalogue of Microorganisms (GCM) 10K type strain sequencing project: providing services to taxonomists for standard genome sequencing and annotation.</title>
        <authorList>
            <consortium name="The Broad Institute Genomics Platform"/>
            <consortium name="The Broad Institute Genome Sequencing Center for Infectious Disease"/>
            <person name="Wu L."/>
            <person name="Ma J."/>
        </authorList>
    </citation>
    <scope>NUCLEOTIDE SEQUENCE [LARGE SCALE GENOMIC DNA]</scope>
    <source>
        <strain evidence="7">KCTC 33576</strain>
    </source>
</reference>
<organism evidence="6 7">
    <name type="scientific">Populibacterium corticicola</name>
    <dbReference type="NCBI Taxonomy" id="1812826"/>
    <lineage>
        <taxon>Bacteria</taxon>
        <taxon>Bacillati</taxon>
        <taxon>Actinomycetota</taxon>
        <taxon>Actinomycetes</taxon>
        <taxon>Micrococcales</taxon>
        <taxon>Jonesiaceae</taxon>
        <taxon>Populibacterium</taxon>
    </lineage>
</organism>
<dbReference type="RefSeq" id="WP_377466293.1">
    <property type="nucleotide sequence ID" value="NZ_JBHUOP010000003.1"/>
</dbReference>
<protein>
    <submittedName>
        <fullName evidence="6">Helix-turn-helix transcriptional regulator</fullName>
    </submittedName>
</protein>
<comment type="caution">
    <text evidence="6">The sequence shown here is derived from an EMBL/GenBank/DDBJ whole genome shotgun (WGS) entry which is preliminary data.</text>
</comment>
<feature type="compositionally biased region" description="Basic residues" evidence="4">
    <location>
        <begin position="571"/>
        <end position="581"/>
    </location>
</feature>
<dbReference type="SMART" id="SM00342">
    <property type="entry name" value="HTH_ARAC"/>
    <property type="match status" value="2"/>
</dbReference>
<dbReference type="InterPro" id="IPR018060">
    <property type="entry name" value="HTH_AraC"/>
</dbReference>
<proteinExistence type="predicted"/>
<evidence type="ECO:0000313" key="6">
    <source>
        <dbReference type="EMBL" id="MFD2840450.1"/>
    </source>
</evidence>
<dbReference type="PROSITE" id="PS01124">
    <property type="entry name" value="HTH_ARAC_FAMILY_2"/>
    <property type="match status" value="2"/>
</dbReference>
<dbReference type="PANTHER" id="PTHR11019">
    <property type="entry name" value="HTH-TYPE TRANSCRIPTIONAL REGULATOR NIMR"/>
    <property type="match status" value="1"/>
</dbReference>
<accession>A0ABW5XEN8</accession>
<name>A0ABW5XEN8_9MICO</name>
<feature type="region of interest" description="Disordered" evidence="4">
    <location>
        <begin position="33"/>
        <end position="66"/>
    </location>
</feature>
<keyword evidence="2" id="KW-0238">DNA-binding</keyword>
<evidence type="ECO:0000256" key="4">
    <source>
        <dbReference type="SAM" id="MobiDB-lite"/>
    </source>
</evidence>
<dbReference type="InterPro" id="IPR009057">
    <property type="entry name" value="Homeodomain-like_sf"/>
</dbReference>
<dbReference type="PROSITE" id="PS00041">
    <property type="entry name" value="HTH_ARAC_FAMILY_1"/>
    <property type="match status" value="1"/>
</dbReference>
<keyword evidence="7" id="KW-1185">Reference proteome</keyword>
<dbReference type="Pfam" id="PF12833">
    <property type="entry name" value="HTH_18"/>
    <property type="match status" value="2"/>
</dbReference>
<evidence type="ECO:0000256" key="2">
    <source>
        <dbReference type="ARBA" id="ARBA00023125"/>
    </source>
</evidence>
<dbReference type="InterPro" id="IPR018062">
    <property type="entry name" value="HTH_AraC-typ_CS"/>
</dbReference>
<gene>
    <name evidence="6" type="ORF">ACFSYH_07665</name>
</gene>
<evidence type="ECO:0000313" key="7">
    <source>
        <dbReference type="Proteomes" id="UP001597391"/>
    </source>
</evidence>
<feature type="region of interest" description="Disordered" evidence="4">
    <location>
        <begin position="546"/>
        <end position="581"/>
    </location>
</feature>